<dbReference type="Proteomes" id="UP001066276">
    <property type="component" value="Chromosome 12"/>
</dbReference>
<sequence length="128" mass="13773">MGWFARAHGMVCSSTPGEEKGPEGKEERDDDDGQQDAKEDAGPKAAELKMPSKEHAGPKPAESGTRNLEAEGSEKTEEEELNKTNNKEEGETGNEPGWKANEGPDNHPTVPGGAWLDKVSLFGVETRV</sequence>
<organism evidence="2 3">
    <name type="scientific">Pleurodeles waltl</name>
    <name type="common">Iberian ribbed newt</name>
    <dbReference type="NCBI Taxonomy" id="8319"/>
    <lineage>
        <taxon>Eukaryota</taxon>
        <taxon>Metazoa</taxon>
        <taxon>Chordata</taxon>
        <taxon>Craniata</taxon>
        <taxon>Vertebrata</taxon>
        <taxon>Euteleostomi</taxon>
        <taxon>Amphibia</taxon>
        <taxon>Batrachia</taxon>
        <taxon>Caudata</taxon>
        <taxon>Salamandroidea</taxon>
        <taxon>Salamandridae</taxon>
        <taxon>Pleurodelinae</taxon>
        <taxon>Pleurodeles</taxon>
    </lineage>
</organism>
<protein>
    <submittedName>
        <fullName evidence="2">Uncharacterized protein</fullName>
    </submittedName>
</protein>
<feature type="compositionally biased region" description="Basic and acidic residues" evidence="1">
    <location>
        <begin position="68"/>
        <end position="90"/>
    </location>
</feature>
<evidence type="ECO:0000313" key="2">
    <source>
        <dbReference type="EMBL" id="KAJ1085351.1"/>
    </source>
</evidence>
<dbReference type="AlphaFoldDB" id="A0AAV7L0X0"/>
<dbReference type="EMBL" id="JANPWB010000016">
    <property type="protein sequence ID" value="KAJ1085351.1"/>
    <property type="molecule type" value="Genomic_DNA"/>
</dbReference>
<proteinExistence type="predicted"/>
<feature type="compositionally biased region" description="Basic and acidic residues" evidence="1">
    <location>
        <begin position="17"/>
        <end position="27"/>
    </location>
</feature>
<evidence type="ECO:0000313" key="3">
    <source>
        <dbReference type="Proteomes" id="UP001066276"/>
    </source>
</evidence>
<feature type="compositionally biased region" description="Basic and acidic residues" evidence="1">
    <location>
        <begin position="35"/>
        <end position="57"/>
    </location>
</feature>
<comment type="caution">
    <text evidence="2">The sequence shown here is derived from an EMBL/GenBank/DDBJ whole genome shotgun (WGS) entry which is preliminary data.</text>
</comment>
<feature type="region of interest" description="Disordered" evidence="1">
    <location>
        <begin position="1"/>
        <end position="115"/>
    </location>
</feature>
<evidence type="ECO:0000256" key="1">
    <source>
        <dbReference type="SAM" id="MobiDB-lite"/>
    </source>
</evidence>
<gene>
    <name evidence="2" type="ORF">NDU88_005484</name>
</gene>
<accession>A0AAV7L0X0</accession>
<keyword evidence="3" id="KW-1185">Reference proteome</keyword>
<reference evidence="2" key="1">
    <citation type="journal article" date="2022" name="bioRxiv">
        <title>Sequencing and chromosome-scale assembly of the giantPleurodeles waltlgenome.</title>
        <authorList>
            <person name="Brown T."/>
            <person name="Elewa A."/>
            <person name="Iarovenko S."/>
            <person name="Subramanian E."/>
            <person name="Araus A.J."/>
            <person name="Petzold A."/>
            <person name="Susuki M."/>
            <person name="Suzuki K.-i.T."/>
            <person name="Hayashi T."/>
            <person name="Toyoda A."/>
            <person name="Oliveira C."/>
            <person name="Osipova E."/>
            <person name="Leigh N.D."/>
            <person name="Simon A."/>
            <person name="Yun M.H."/>
        </authorList>
    </citation>
    <scope>NUCLEOTIDE SEQUENCE</scope>
    <source>
        <strain evidence="2">20211129_DDA</strain>
        <tissue evidence="2">Liver</tissue>
    </source>
</reference>
<name>A0AAV7L0X0_PLEWA</name>